<feature type="region of interest" description="Disordered" evidence="4">
    <location>
        <begin position="170"/>
        <end position="242"/>
    </location>
</feature>
<evidence type="ECO:0000313" key="8">
    <source>
        <dbReference type="Proteomes" id="UP000776276"/>
    </source>
</evidence>
<proteinExistence type="predicted"/>
<dbReference type="InterPro" id="IPR002327">
    <property type="entry name" value="Cyt_c_1A/1B"/>
</dbReference>
<evidence type="ECO:0000256" key="3">
    <source>
        <dbReference type="PROSITE-ProRule" id="PRU00433"/>
    </source>
</evidence>
<name>A0ABS6BI62_9SPHN</name>
<feature type="compositionally biased region" description="Low complexity" evidence="4">
    <location>
        <begin position="178"/>
        <end position="195"/>
    </location>
</feature>
<organism evidence="7 8">
    <name type="scientific">Sphingomonas quercus</name>
    <dbReference type="NCBI Taxonomy" id="2842451"/>
    <lineage>
        <taxon>Bacteria</taxon>
        <taxon>Pseudomonadati</taxon>
        <taxon>Pseudomonadota</taxon>
        <taxon>Alphaproteobacteria</taxon>
        <taxon>Sphingomonadales</taxon>
        <taxon>Sphingomonadaceae</taxon>
        <taxon>Sphingomonas</taxon>
    </lineage>
</organism>
<feature type="domain" description="Cytochrome c" evidence="6">
    <location>
        <begin position="68"/>
        <end position="169"/>
    </location>
</feature>
<evidence type="ECO:0000256" key="2">
    <source>
        <dbReference type="ARBA" id="ARBA00023004"/>
    </source>
</evidence>
<evidence type="ECO:0000256" key="4">
    <source>
        <dbReference type="SAM" id="MobiDB-lite"/>
    </source>
</evidence>
<dbReference type="PROSITE" id="PS51007">
    <property type="entry name" value="CYTC"/>
    <property type="match status" value="1"/>
</dbReference>
<evidence type="ECO:0000256" key="5">
    <source>
        <dbReference type="SAM" id="Phobius"/>
    </source>
</evidence>
<reference evidence="7 8" key="1">
    <citation type="submission" date="2021-06" db="EMBL/GenBank/DDBJ databases">
        <title>Sphingomonas sp. XMGL2, whole genome shotgun sequencing project.</title>
        <authorList>
            <person name="Zhao G."/>
            <person name="Shen L."/>
        </authorList>
    </citation>
    <scope>NUCLEOTIDE SEQUENCE [LARGE SCALE GENOMIC DNA]</scope>
    <source>
        <strain evidence="7 8">XMGL2</strain>
    </source>
</reference>
<evidence type="ECO:0000313" key="7">
    <source>
        <dbReference type="EMBL" id="MBU3077998.1"/>
    </source>
</evidence>
<sequence>MDDRTNTIAGWALAGGIVALGLSIVTGEYFRAERPEKMGYVVEGVVEEGEGGGAAEAEQPIAFYLAKADPAKGEQVFKKCAACHNADKGGPNALGPNLWNVPGEGIGQGAGGFAFSDALKSKGGNWDWDSLNAWLKSPKAFAPGTKMTFAGLSKPEDRADVIAFLNQHSDAPKPMPAAPAAAPAAEAGTDAGAKPGENTAGEGAKTQPVVTEGQAAANPAGTIGGEGAPAVTGTAKQERDKK</sequence>
<feature type="transmembrane region" description="Helical" evidence="5">
    <location>
        <begin position="12"/>
        <end position="30"/>
    </location>
</feature>
<dbReference type="EMBL" id="JAHKRT010000004">
    <property type="protein sequence ID" value="MBU3077998.1"/>
    <property type="molecule type" value="Genomic_DNA"/>
</dbReference>
<dbReference type="RefSeq" id="WP_216323445.1">
    <property type="nucleotide sequence ID" value="NZ_JAHKRT010000004.1"/>
</dbReference>
<gene>
    <name evidence="7" type="ORF">KOF26_08985</name>
</gene>
<keyword evidence="5" id="KW-0472">Membrane</keyword>
<dbReference type="InterPro" id="IPR009056">
    <property type="entry name" value="Cyt_c-like_dom"/>
</dbReference>
<keyword evidence="5" id="KW-1133">Transmembrane helix</keyword>
<evidence type="ECO:0000256" key="1">
    <source>
        <dbReference type="ARBA" id="ARBA00022723"/>
    </source>
</evidence>
<dbReference type="Proteomes" id="UP000776276">
    <property type="component" value="Unassembled WGS sequence"/>
</dbReference>
<protein>
    <submittedName>
        <fullName evidence="7">Cytochrome c family protein</fullName>
    </submittedName>
</protein>
<evidence type="ECO:0000259" key="6">
    <source>
        <dbReference type="PROSITE" id="PS51007"/>
    </source>
</evidence>
<keyword evidence="2 3" id="KW-0408">Iron</keyword>
<keyword evidence="8" id="KW-1185">Reference proteome</keyword>
<keyword evidence="1 3" id="KW-0479">Metal-binding</keyword>
<comment type="caution">
    <text evidence="7">The sequence shown here is derived from an EMBL/GenBank/DDBJ whole genome shotgun (WGS) entry which is preliminary data.</text>
</comment>
<keyword evidence="5" id="KW-0812">Transmembrane</keyword>
<dbReference type="Pfam" id="PF00034">
    <property type="entry name" value="Cytochrom_C"/>
    <property type="match status" value="1"/>
</dbReference>
<dbReference type="PANTHER" id="PTHR11961">
    <property type="entry name" value="CYTOCHROME C"/>
    <property type="match status" value="1"/>
</dbReference>
<keyword evidence="3" id="KW-0349">Heme</keyword>
<accession>A0ABS6BI62</accession>